<dbReference type="Proteomes" id="UP001164705">
    <property type="component" value="Chromosome"/>
</dbReference>
<keyword evidence="3" id="KW-1185">Reference proteome</keyword>
<proteinExistence type="predicted"/>
<keyword evidence="1" id="KW-0732">Signal</keyword>
<evidence type="ECO:0008006" key="4">
    <source>
        <dbReference type="Google" id="ProtNLM"/>
    </source>
</evidence>
<protein>
    <recommendedName>
        <fullName evidence="4">DUF1735 domain-containing protein</fullName>
    </recommendedName>
</protein>
<accession>A0A9E8MZ80</accession>
<dbReference type="EMBL" id="CP113088">
    <property type="protein sequence ID" value="WAC03595.1"/>
    <property type="molecule type" value="Genomic_DNA"/>
</dbReference>
<dbReference type="PROSITE" id="PS51257">
    <property type="entry name" value="PROKAR_LIPOPROTEIN"/>
    <property type="match status" value="1"/>
</dbReference>
<evidence type="ECO:0000313" key="3">
    <source>
        <dbReference type="Proteomes" id="UP001164705"/>
    </source>
</evidence>
<dbReference type="RefSeq" id="WP_267678229.1">
    <property type="nucleotide sequence ID" value="NZ_CP113088.1"/>
</dbReference>
<reference evidence="2" key="1">
    <citation type="submission" date="2022-11" db="EMBL/GenBank/DDBJ databases">
        <title>Lacinutrix neustonica HL-RS19T sp. nov., isolated from the surface microlayer sample of brackish Lake Shihwa.</title>
        <authorList>
            <person name="Choi J.Y."/>
            <person name="Hwang C.Y."/>
        </authorList>
    </citation>
    <scope>NUCLEOTIDE SEQUENCE</scope>
    <source>
        <strain evidence="2">HL-RS19</strain>
    </source>
</reference>
<dbReference type="KEGG" id="lnu:N7U66_09050"/>
<evidence type="ECO:0000256" key="1">
    <source>
        <dbReference type="SAM" id="SignalP"/>
    </source>
</evidence>
<organism evidence="2 3">
    <name type="scientific">Lacinutrix neustonica</name>
    <dbReference type="NCBI Taxonomy" id="2980107"/>
    <lineage>
        <taxon>Bacteria</taxon>
        <taxon>Pseudomonadati</taxon>
        <taxon>Bacteroidota</taxon>
        <taxon>Flavobacteriia</taxon>
        <taxon>Flavobacteriales</taxon>
        <taxon>Flavobacteriaceae</taxon>
        <taxon>Lacinutrix</taxon>
    </lineage>
</organism>
<feature type="chain" id="PRO_5039690389" description="DUF1735 domain-containing protein" evidence="1">
    <location>
        <begin position="21"/>
        <end position="284"/>
    </location>
</feature>
<feature type="signal peptide" evidence="1">
    <location>
        <begin position="1"/>
        <end position="20"/>
    </location>
</feature>
<gene>
    <name evidence="2" type="ORF">N7U66_09050</name>
</gene>
<name>A0A9E8MZ80_9FLAO</name>
<sequence length="284" mass="29734">MKNFIKILALTIFVSFSATSCILDDEALTDTFNDGSNFVSFSTSAQNLSAVADGQEYTFGVVVELQGPNNLAGMTEDVVVNVAPVASETTAVAGVNYVLPMTSITLKRSENYIATLPITVITDGIIAPLAVNPVLTLELTSTAGPNVIPSSKTNTLTFVYQCFADLSGDYLATNDGCANGAIPKPTTIEANADGSWFIAIGDGGFLGYGCTGNPGLDNFANITELCGDILPTGNLQFGSANFSGAIGDIQGGTWDPITSTLTMNHTQTFTTNWAGAWTSTYVRQ</sequence>
<evidence type="ECO:0000313" key="2">
    <source>
        <dbReference type="EMBL" id="WAC03595.1"/>
    </source>
</evidence>
<dbReference type="AlphaFoldDB" id="A0A9E8MZ80"/>